<dbReference type="EMBL" id="LAZR01028877">
    <property type="protein sequence ID" value="KKL61249.1"/>
    <property type="molecule type" value="Genomic_DNA"/>
</dbReference>
<sequence length="86" mass="9310">MKLTAIEQARAHHDEAAEKSEGGYQLVMHTDTLIAILNNTSIGASNPGVFDRITQADVPIDVITLHGASIHLDDRVHVGSVNRRPC</sequence>
<reference evidence="1" key="1">
    <citation type="journal article" date="2015" name="Nature">
        <title>Complex archaea that bridge the gap between prokaryotes and eukaryotes.</title>
        <authorList>
            <person name="Spang A."/>
            <person name="Saw J.H."/>
            <person name="Jorgensen S.L."/>
            <person name="Zaremba-Niedzwiedzka K."/>
            <person name="Martijn J."/>
            <person name="Lind A.E."/>
            <person name="van Eijk R."/>
            <person name="Schleper C."/>
            <person name="Guy L."/>
            <person name="Ettema T.J."/>
        </authorList>
    </citation>
    <scope>NUCLEOTIDE SEQUENCE</scope>
</reference>
<evidence type="ECO:0000313" key="1">
    <source>
        <dbReference type="EMBL" id="KKL61249.1"/>
    </source>
</evidence>
<organism evidence="1">
    <name type="scientific">marine sediment metagenome</name>
    <dbReference type="NCBI Taxonomy" id="412755"/>
    <lineage>
        <taxon>unclassified sequences</taxon>
        <taxon>metagenomes</taxon>
        <taxon>ecological metagenomes</taxon>
    </lineage>
</organism>
<protein>
    <submittedName>
        <fullName evidence="1">Uncharacterized protein</fullName>
    </submittedName>
</protein>
<proteinExistence type="predicted"/>
<accession>A0A0F9DI10</accession>
<gene>
    <name evidence="1" type="ORF">LCGC14_2197180</name>
</gene>
<comment type="caution">
    <text evidence="1">The sequence shown here is derived from an EMBL/GenBank/DDBJ whole genome shotgun (WGS) entry which is preliminary data.</text>
</comment>
<dbReference type="AlphaFoldDB" id="A0A0F9DI10"/>
<name>A0A0F9DI10_9ZZZZ</name>